<accession>A0A7W7K5F5</accession>
<dbReference type="EMBL" id="JACHLN010000005">
    <property type="protein sequence ID" value="MBB4841406.1"/>
    <property type="molecule type" value="Genomic_DNA"/>
</dbReference>
<sequence>MNQTTSATASDARQPAYRVEAPRASDAIGLALRDAYARDLGLPDDMAAMLRQLSRDDRR</sequence>
<protein>
    <recommendedName>
        <fullName evidence="3">Anti-sigma factor NepR domain-containing protein</fullName>
    </recommendedName>
</protein>
<keyword evidence="2" id="KW-1185">Reference proteome</keyword>
<name>A0A7W7K5F5_9SPHN</name>
<comment type="caution">
    <text evidence="1">The sequence shown here is derived from an EMBL/GenBank/DDBJ whole genome shotgun (WGS) entry which is preliminary data.</text>
</comment>
<proteinExistence type="predicted"/>
<dbReference type="AlphaFoldDB" id="A0A7W7K5F5"/>
<dbReference type="Proteomes" id="UP000575241">
    <property type="component" value="Unassembled WGS sequence"/>
</dbReference>
<evidence type="ECO:0000313" key="2">
    <source>
        <dbReference type="Proteomes" id="UP000575241"/>
    </source>
</evidence>
<reference evidence="1 2" key="1">
    <citation type="submission" date="2020-08" db="EMBL/GenBank/DDBJ databases">
        <title>Functional genomics of gut bacteria from endangered species of beetles.</title>
        <authorList>
            <person name="Carlos-Shanley C."/>
        </authorList>
    </citation>
    <scope>NUCLEOTIDE SEQUENCE [LARGE SCALE GENOMIC DNA]</scope>
    <source>
        <strain evidence="1 2">S00224</strain>
    </source>
</reference>
<dbReference type="RefSeq" id="WP_184171115.1">
    <property type="nucleotide sequence ID" value="NZ_JACHLN010000005.1"/>
</dbReference>
<organism evidence="1 2">
    <name type="scientific">Sphingomonas kyeonggiensis</name>
    <dbReference type="NCBI Taxonomy" id="1268553"/>
    <lineage>
        <taxon>Bacteria</taxon>
        <taxon>Pseudomonadati</taxon>
        <taxon>Pseudomonadota</taxon>
        <taxon>Alphaproteobacteria</taxon>
        <taxon>Sphingomonadales</taxon>
        <taxon>Sphingomonadaceae</taxon>
        <taxon>Sphingomonas</taxon>
    </lineage>
</organism>
<evidence type="ECO:0000313" key="1">
    <source>
        <dbReference type="EMBL" id="MBB4841406.1"/>
    </source>
</evidence>
<gene>
    <name evidence="1" type="ORF">HNP52_004508</name>
</gene>
<evidence type="ECO:0008006" key="3">
    <source>
        <dbReference type="Google" id="ProtNLM"/>
    </source>
</evidence>